<evidence type="ECO:0000259" key="1">
    <source>
        <dbReference type="Pfam" id="PF01261"/>
    </source>
</evidence>
<dbReference type="InterPro" id="IPR013022">
    <property type="entry name" value="Xyl_isomerase-like_TIM-brl"/>
</dbReference>
<dbReference type="Proteomes" id="UP001345691">
    <property type="component" value="Unassembled WGS sequence"/>
</dbReference>
<keyword evidence="3" id="KW-1185">Reference proteome</keyword>
<dbReference type="InterPro" id="IPR050312">
    <property type="entry name" value="IolE/XylAMocC-like"/>
</dbReference>
<comment type="caution">
    <text evidence="2">The sequence shown here is derived from an EMBL/GenBank/DDBJ whole genome shotgun (WGS) entry which is preliminary data.</text>
</comment>
<evidence type="ECO:0000313" key="2">
    <source>
        <dbReference type="EMBL" id="KAK5052353.1"/>
    </source>
</evidence>
<dbReference type="PANTHER" id="PTHR12110">
    <property type="entry name" value="HYDROXYPYRUVATE ISOMERASE"/>
    <property type="match status" value="1"/>
</dbReference>
<dbReference type="PANTHER" id="PTHR12110:SF38">
    <property type="entry name" value="DIOXYGENASE, PUTATIVE (AFU_ORTHOLOGUE AFUA_6G00240)-RELATED"/>
    <property type="match status" value="1"/>
</dbReference>
<dbReference type="SUPFAM" id="SSF51658">
    <property type="entry name" value="Xylose isomerase-like"/>
    <property type="match status" value="1"/>
</dbReference>
<accession>A0ABR0IZG2</accession>
<organism evidence="2 3">
    <name type="scientific">Exophiala sideris</name>
    <dbReference type="NCBI Taxonomy" id="1016849"/>
    <lineage>
        <taxon>Eukaryota</taxon>
        <taxon>Fungi</taxon>
        <taxon>Dikarya</taxon>
        <taxon>Ascomycota</taxon>
        <taxon>Pezizomycotina</taxon>
        <taxon>Eurotiomycetes</taxon>
        <taxon>Chaetothyriomycetidae</taxon>
        <taxon>Chaetothyriales</taxon>
        <taxon>Herpotrichiellaceae</taxon>
        <taxon>Exophiala</taxon>
    </lineage>
</organism>
<evidence type="ECO:0000313" key="3">
    <source>
        <dbReference type="Proteomes" id="UP001345691"/>
    </source>
</evidence>
<gene>
    <name evidence="2" type="ORF">LTR69_009889</name>
</gene>
<reference evidence="2 3" key="1">
    <citation type="submission" date="2023-08" db="EMBL/GenBank/DDBJ databases">
        <title>Black Yeasts Isolated from many extreme environments.</title>
        <authorList>
            <person name="Coleine C."/>
            <person name="Stajich J.E."/>
            <person name="Selbmann L."/>
        </authorList>
    </citation>
    <scope>NUCLEOTIDE SEQUENCE [LARGE SCALE GENOMIC DNA]</scope>
    <source>
        <strain evidence="2 3">CCFEE 6328</strain>
    </source>
</reference>
<dbReference type="EMBL" id="JAVRRF010000030">
    <property type="protein sequence ID" value="KAK5052353.1"/>
    <property type="molecule type" value="Genomic_DNA"/>
</dbReference>
<proteinExistence type="predicted"/>
<dbReference type="Gene3D" id="3.20.20.150">
    <property type="entry name" value="Divalent-metal-dependent TIM barrel enzymes"/>
    <property type="match status" value="1"/>
</dbReference>
<feature type="domain" description="Xylose isomerase-like TIM barrel" evidence="1">
    <location>
        <begin position="24"/>
        <end position="305"/>
    </location>
</feature>
<dbReference type="InterPro" id="IPR036237">
    <property type="entry name" value="Xyl_isomerase-like_sf"/>
</dbReference>
<protein>
    <recommendedName>
        <fullName evidence="1">Xylose isomerase-like TIM barrel domain-containing protein</fullName>
    </recommendedName>
</protein>
<name>A0ABR0IZG2_9EURO</name>
<dbReference type="Pfam" id="PF01261">
    <property type="entry name" value="AP_endonuc_2"/>
    <property type="match status" value="1"/>
</dbReference>
<sequence length="326" mass="36631">MPHKIAISTVSMGWHPVHTLEEKIQAAKQAGFQGIEVFIDDVDAFAKSYGLSRVEAGSLICQSCADAGLTIVCVGSFDNFEGEPTPLEDRLQAATEWLDLAGALGTRVIQIPSNDNKIAIGDEKIIVSDLQALSDLGLKRQPPVSFAYEALGWGTHVADWEESLRIIQLVDRPNFGLCLDTYHIVSRLWADPRAHSGMRPGGHAALRESIQRFLDTCPKDKIIYVQLSDAERMLPPILPGHPAYHEDRDGVHSWCTYGRLFSFESEYGGYFPLEDITRAWLVESGWSGWVSMEVFHRNMKDERFGPDHWARRGRVSWDRLKQRIGL</sequence>